<keyword evidence="3" id="KW-1185">Reference proteome</keyword>
<dbReference type="AlphaFoldDB" id="A0A2T3Z6T2"/>
<dbReference type="OrthoDB" id="10436962at2759"/>
<evidence type="ECO:0000313" key="2">
    <source>
        <dbReference type="EMBL" id="PTB40492.1"/>
    </source>
</evidence>
<organism evidence="2 3">
    <name type="scientific">Trichoderma asperellum (strain ATCC 204424 / CBS 433.97 / NBRC 101777)</name>
    <dbReference type="NCBI Taxonomy" id="1042311"/>
    <lineage>
        <taxon>Eukaryota</taxon>
        <taxon>Fungi</taxon>
        <taxon>Dikarya</taxon>
        <taxon>Ascomycota</taxon>
        <taxon>Pezizomycotina</taxon>
        <taxon>Sordariomycetes</taxon>
        <taxon>Hypocreomycetidae</taxon>
        <taxon>Hypocreales</taxon>
        <taxon>Hypocreaceae</taxon>
        <taxon>Trichoderma</taxon>
    </lineage>
</organism>
<gene>
    <name evidence="2" type="ORF">M441DRAFT_114024</name>
</gene>
<evidence type="ECO:0000256" key="1">
    <source>
        <dbReference type="SAM" id="MobiDB-lite"/>
    </source>
</evidence>
<reference evidence="2 3" key="1">
    <citation type="submission" date="2016-07" db="EMBL/GenBank/DDBJ databases">
        <title>Multiple horizontal gene transfer events from other fungi enriched the ability of initially mycotrophic Trichoderma (Ascomycota) to feed on dead plant biomass.</title>
        <authorList>
            <consortium name="DOE Joint Genome Institute"/>
            <person name="Aerts A."/>
            <person name="Atanasova L."/>
            <person name="Chenthamara K."/>
            <person name="Zhang J."/>
            <person name="Grujic M."/>
            <person name="Henrissat B."/>
            <person name="Kuo A."/>
            <person name="Salamov A."/>
            <person name="Lipzen A."/>
            <person name="Labutti K."/>
            <person name="Barry K."/>
            <person name="Miao Y."/>
            <person name="Rahimi M.J."/>
            <person name="Shen Q."/>
            <person name="Grigoriev I.V."/>
            <person name="Kubicek C.P."/>
            <person name="Druzhinina I.S."/>
        </authorList>
    </citation>
    <scope>NUCLEOTIDE SEQUENCE [LARGE SCALE GENOMIC DNA]</scope>
    <source>
        <strain evidence="2 3">CBS 433.97</strain>
    </source>
</reference>
<accession>A0A2T3Z6T2</accession>
<dbReference type="Proteomes" id="UP000240493">
    <property type="component" value="Unassembled WGS sequence"/>
</dbReference>
<feature type="non-terminal residue" evidence="2">
    <location>
        <position position="81"/>
    </location>
</feature>
<name>A0A2T3Z6T2_TRIA4</name>
<dbReference type="EMBL" id="KZ679262">
    <property type="protein sequence ID" value="PTB40492.1"/>
    <property type="molecule type" value="Genomic_DNA"/>
</dbReference>
<feature type="region of interest" description="Disordered" evidence="1">
    <location>
        <begin position="1"/>
        <end position="38"/>
    </location>
</feature>
<evidence type="ECO:0000313" key="3">
    <source>
        <dbReference type="Proteomes" id="UP000240493"/>
    </source>
</evidence>
<protein>
    <submittedName>
        <fullName evidence="2">Uncharacterized protein</fullName>
    </submittedName>
</protein>
<sequence>MSHLHTLAASTKRPGGNSAEPKRQRRKSEDSRFGPSGQHRAAFLAAHRTCWRRSAIGIAHCRNQAKSQRGWGQTLRLLLGI</sequence>
<proteinExistence type="predicted"/>